<organism evidence="4 5">
    <name type="scientific">Dongia mobilis</name>
    <dbReference type="NCBI Taxonomy" id="578943"/>
    <lineage>
        <taxon>Bacteria</taxon>
        <taxon>Pseudomonadati</taxon>
        <taxon>Pseudomonadota</taxon>
        <taxon>Alphaproteobacteria</taxon>
        <taxon>Rhodospirillales</taxon>
        <taxon>Dongiaceae</taxon>
        <taxon>Dongia</taxon>
    </lineage>
</organism>
<name>A0A4R6WK73_9PROT</name>
<accession>A0A4R6WK73</accession>
<protein>
    <submittedName>
        <fullName evidence="4">FecR family protein</fullName>
    </submittedName>
</protein>
<dbReference type="Gene3D" id="2.60.120.1440">
    <property type="match status" value="1"/>
</dbReference>
<reference evidence="4 5" key="1">
    <citation type="submission" date="2019-03" db="EMBL/GenBank/DDBJ databases">
        <title>Genomic Encyclopedia of Type Strains, Phase III (KMG-III): the genomes of soil and plant-associated and newly described type strains.</title>
        <authorList>
            <person name="Whitman W."/>
        </authorList>
    </citation>
    <scope>NUCLEOTIDE SEQUENCE [LARGE SCALE GENOMIC DNA]</scope>
    <source>
        <strain evidence="4 5">CGMCC 1.7660</strain>
    </source>
</reference>
<feature type="chain" id="PRO_5020190800" evidence="2">
    <location>
        <begin position="29"/>
        <end position="288"/>
    </location>
</feature>
<sequence>MSLVQHISFKSFIGALAIILAGATAATAEPVAQVIRLSGNAEIQRGNSKGPLLLGAALEPGDIVVTAADGRLRLQLIDGSTINLGSQSTLTMAAVQSAGPGTDRQIELELGQGAIRTFAAPATPKSRFEIRTPLAVTAVRGTEWGILANSQYSDVIILSGRVGIRRNIISGESAISLTRSLGTRVTAEGLGPVGRWSPDQMAEFDAATAVPGAEIPFNPDAAPALNLAPIPPAPRKAGADDGKKATHCINPTNPGCSNIGGRGDRGGGYGGHNGEKGGEHESGNDNNS</sequence>
<feature type="compositionally biased region" description="Gly residues" evidence="1">
    <location>
        <begin position="258"/>
        <end position="272"/>
    </location>
</feature>
<dbReference type="InterPro" id="IPR006860">
    <property type="entry name" value="FecR"/>
</dbReference>
<dbReference type="Proteomes" id="UP000295783">
    <property type="component" value="Unassembled WGS sequence"/>
</dbReference>
<feature type="compositionally biased region" description="Basic and acidic residues" evidence="1">
    <location>
        <begin position="273"/>
        <end position="288"/>
    </location>
</feature>
<feature type="region of interest" description="Disordered" evidence="1">
    <location>
        <begin position="232"/>
        <end position="288"/>
    </location>
</feature>
<evidence type="ECO:0000256" key="2">
    <source>
        <dbReference type="SAM" id="SignalP"/>
    </source>
</evidence>
<feature type="signal peptide" evidence="2">
    <location>
        <begin position="1"/>
        <end position="28"/>
    </location>
</feature>
<evidence type="ECO:0000313" key="5">
    <source>
        <dbReference type="Proteomes" id="UP000295783"/>
    </source>
</evidence>
<dbReference type="PANTHER" id="PTHR38731">
    <property type="entry name" value="LIPL45-RELATED LIPOPROTEIN-RELATED"/>
    <property type="match status" value="1"/>
</dbReference>
<evidence type="ECO:0000313" key="4">
    <source>
        <dbReference type="EMBL" id="TDQ80926.1"/>
    </source>
</evidence>
<gene>
    <name evidence="4" type="ORF">A8950_2795</name>
</gene>
<dbReference type="RefSeq" id="WP_166645177.1">
    <property type="nucleotide sequence ID" value="NZ_SNYW01000010.1"/>
</dbReference>
<proteinExistence type="predicted"/>
<dbReference type="AlphaFoldDB" id="A0A4R6WK73"/>
<dbReference type="Pfam" id="PF04773">
    <property type="entry name" value="FecR"/>
    <property type="match status" value="1"/>
</dbReference>
<dbReference type="PANTHER" id="PTHR38731:SF3">
    <property type="entry name" value="BLL6125 PROTEIN"/>
    <property type="match status" value="1"/>
</dbReference>
<evidence type="ECO:0000256" key="1">
    <source>
        <dbReference type="SAM" id="MobiDB-lite"/>
    </source>
</evidence>
<feature type="domain" description="FecR protein" evidence="3">
    <location>
        <begin position="63"/>
        <end position="162"/>
    </location>
</feature>
<keyword evidence="2" id="KW-0732">Signal</keyword>
<keyword evidence="5" id="KW-1185">Reference proteome</keyword>
<dbReference type="EMBL" id="SNYW01000010">
    <property type="protein sequence ID" value="TDQ80926.1"/>
    <property type="molecule type" value="Genomic_DNA"/>
</dbReference>
<evidence type="ECO:0000259" key="3">
    <source>
        <dbReference type="Pfam" id="PF04773"/>
    </source>
</evidence>
<comment type="caution">
    <text evidence="4">The sequence shown here is derived from an EMBL/GenBank/DDBJ whole genome shotgun (WGS) entry which is preliminary data.</text>
</comment>